<dbReference type="AlphaFoldDB" id="A0A7W6S454"/>
<dbReference type="EMBL" id="JACIHM010000001">
    <property type="protein sequence ID" value="MBB4445425.1"/>
    <property type="molecule type" value="Genomic_DNA"/>
</dbReference>
<evidence type="ECO:0000313" key="7">
    <source>
        <dbReference type="Proteomes" id="UP000576087"/>
    </source>
</evidence>
<dbReference type="EMBL" id="JACIGW010000001">
    <property type="protein sequence ID" value="MBB4346869.1"/>
    <property type="molecule type" value="Genomic_DNA"/>
</dbReference>
<gene>
    <name evidence="3" type="ORF">GGE31_001208</name>
    <name evidence="2" type="ORF">GGE33_000577</name>
    <name evidence="4" type="ORF">GGE35_001207</name>
</gene>
<dbReference type="EMBL" id="JACIGY010000001">
    <property type="protein sequence ID" value="MBB4410737.1"/>
    <property type="molecule type" value="Genomic_DNA"/>
</dbReference>
<evidence type="ECO:0000313" key="4">
    <source>
        <dbReference type="EMBL" id="MBB4445425.1"/>
    </source>
</evidence>
<protein>
    <submittedName>
        <fullName evidence="2">Uncharacterized protein</fullName>
    </submittedName>
</protein>
<evidence type="ECO:0000313" key="5">
    <source>
        <dbReference type="Proteomes" id="UP000520770"/>
    </source>
</evidence>
<feature type="compositionally biased region" description="Polar residues" evidence="1">
    <location>
        <begin position="60"/>
        <end position="71"/>
    </location>
</feature>
<evidence type="ECO:0000313" key="3">
    <source>
        <dbReference type="EMBL" id="MBB4410737.1"/>
    </source>
</evidence>
<organism evidence="2 5">
    <name type="scientific">Aliirhizobium cellulosilyticum</name>
    <dbReference type="NCBI Taxonomy" id="393664"/>
    <lineage>
        <taxon>Bacteria</taxon>
        <taxon>Pseudomonadati</taxon>
        <taxon>Pseudomonadota</taxon>
        <taxon>Alphaproteobacteria</taxon>
        <taxon>Hyphomicrobiales</taxon>
        <taxon>Rhizobiaceae</taxon>
        <taxon>Aliirhizobium</taxon>
    </lineage>
</organism>
<name>A0A7W6S454_9HYPH</name>
<comment type="caution">
    <text evidence="2">The sequence shown here is derived from an EMBL/GenBank/DDBJ whole genome shotgun (WGS) entry which is preliminary data.</text>
</comment>
<dbReference type="Proteomes" id="UP000576087">
    <property type="component" value="Unassembled WGS sequence"/>
</dbReference>
<accession>A0A7W6S454</accession>
<sequence>MSEIAVIFARREIAPRSRQFFSGGPNVLWFISQASSFGEERAKQAAASNRKGVVGKTGRNAPTTPSATKNQPRQRKT</sequence>
<dbReference type="Proteomes" id="UP000524535">
    <property type="component" value="Unassembled WGS sequence"/>
</dbReference>
<evidence type="ECO:0000313" key="6">
    <source>
        <dbReference type="Proteomes" id="UP000524535"/>
    </source>
</evidence>
<keyword evidence="6" id="KW-1185">Reference proteome</keyword>
<evidence type="ECO:0000313" key="2">
    <source>
        <dbReference type="EMBL" id="MBB4346869.1"/>
    </source>
</evidence>
<proteinExistence type="predicted"/>
<reference evidence="5 6" key="1">
    <citation type="submission" date="2020-08" db="EMBL/GenBank/DDBJ databases">
        <title>Genomic Encyclopedia of Type Strains, Phase IV (KMG-V): Genome sequencing to study the core and pangenomes of soil and plant-associated prokaryotes.</title>
        <authorList>
            <person name="Whitman W."/>
        </authorList>
    </citation>
    <scope>NUCLEOTIDE SEQUENCE [LARGE SCALE GENOMIC DNA]</scope>
    <source>
        <strain evidence="3 6">SEMIA 444</strain>
        <strain evidence="2 5">SEMIA 448</strain>
        <strain evidence="4 7">SEMIA 452</strain>
    </source>
</reference>
<dbReference type="Proteomes" id="UP000520770">
    <property type="component" value="Unassembled WGS sequence"/>
</dbReference>
<feature type="region of interest" description="Disordered" evidence="1">
    <location>
        <begin position="42"/>
        <end position="77"/>
    </location>
</feature>
<evidence type="ECO:0000256" key="1">
    <source>
        <dbReference type="SAM" id="MobiDB-lite"/>
    </source>
</evidence>